<proteinExistence type="predicted"/>
<comment type="caution">
    <text evidence="1">The sequence shown here is derived from an EMBL/GenBank/DDBJ whole genome shotgun (WGS) entry which is preliminary data.</text>
</comment>
<gene>
    <name evidence="1" type="ORF">POTOM_010054</name>
</gene>
<protein>
    <recommendedName>
        <fullName evidence="3">Disease resistance protein</fullName>
    </recommendedName>
</protein>
<evidence type="ECO:0008006" key="3">
    <source>
        <dbReference type="Google" id="ProtNLM"/>
    </source>
</evidence>
<keyword evidence="2" id="KW-1185">Reference proteome</keyword>
<accession>A0A8X8A7F5</accession>
<name>A0A8X8A7F5_POPTO</name>
<reference evidence="1" key="1">
    <citation type="journal article" date="2020" name="bioRxiv">
        <title>Hybrid origin of Populus tomentosa Carr. identified through genome sequencing and phylogenomic analysis.</title>
        <authorList>
            <person name="An X."/>
            <person name="Gao K."/>
            <person name="Chen Z."/>
            <person name="Li J."/>
            <person name="Yang X."/>
            <person name="Yang X."/>
            <person name="Zhou J."/>
            <person name="Guo T."/>
            <person name="Zhao T."/>
            <person name="Huang S."/>
            <person name="Miao D."/>
            <person name="Khan W.U."/>
            <person name="Rao P."/>
            <person name="Ye M."/>
            <person name="Lei B."/>
            <person name="Liao W."/>
            <person name="Wang J."/>
            <person name="Ji L."/>
            <person name="Li Y."/>
            <person name="Guo B."/>
            <person name="Mustafa N.S."/>
            <person name="Li S."/>
            <person name="Yun Q."/>
            <person name="Keller S.R."/>
            <person name="Mao J."/>
            <person name="Zhang R."/>
            <person name="Strauss S.H."/>
        </authorList>
    </citation>
    <scope>NUCLEOTIDE SEQUENCE</scope>
    <source>
        <strain evidence="1">GM15</strain>
        <tissue evidence="1">Leaf</tissue>
    </source>
</reference>
<sequence>MPKALFENNSLLSLTRLTSLEILEIIECPSLASLPKEIPEGMSSLRSLSIENCHSLTLPQPLSAYLLCIVHIWLPCEMACNISLHLRIAIISSLCRKVSNFSVRSNSGPELEKRCEMSKGADWLRIYHTPHIYVGSSASQQRRDTASSSSTKSLLVCIEIRWEICSGKGTGIVAICKL</sequence>
<evidence type="ECO:0000313" key="1">
    <source>
        <dbReference type="EMBL" id="KAG6784363.1"/>
    </source>
</evidence>
<dbReference type="Proteomes" id="UP000886885">
    <property type="component" value="Chromosome 2D"/>
</dbReference>
<organism evidence="1 2">
    <name type="scientific">Populus tomentosa</name>
    <name type="common">Chinese white poplar</name>
    <dbReference type="NCBI Taxonomy" id="118781"/>
    <lineage>
        <taxon>Eukaryota</taxon>
        <taxon>Viridiplantae</taxon>
        <taxon>Streptophyta</taxon>
        <taxon>Embryophyta</taxon>
        <taxon>Tracheophyta</taxon>
        <taxon>Spermatophyta</taxon>
        <taxon>Magnoliopsida</taxon>
        <taxon>eudicotyledons</taxon>
        <taxon>Gunneridae</taxon>
        <taxon>Pentapetalae</taxon>
        <taxon>rosids</taxon>
        <taxon>fabids</taxon>
        <taxon>Malpighiales</taxon>
        <taxon>Salicaceae</taxon>
        <taxon>Saliceae</taxon>
        <taxon>Populus</taxon>
    </lineage>
</organism>
<dbReference type="AlphaFoldDB" id="A0A8X8A7F5"/>
<dbReference type="EMBL" id="JAAWWB010000004">
    <property type="protein sequence ID" value="KAG6784363.1"/>
    <property type="molecule type" value="Genomic_DNA"/>
</dbReference>
<evidence type="ECO:0000313" key="2">
    <source>
        <dbReference type="Proteomes" id="UP000886885"/>
    </source>
</evidence>